<dbReference type="RefSeq" id="WP_007187032.1">
    <property type="nucleotide sequence ID" value="NZ_AKGD01000004.1"/>
</dbReference>
<gene>
    <name evidence="3" type="ORF">WQQ_40970</name>
</gene>
<dbReference type="GO" id="GO:0016787">
    <property type="term" value="F:hydrolase activity"/>
    <property type="evidence" value="ECO:0007669"/>
    <property type="project" value="UniProtKB-KW"/>
</dbReference>
<dbReference type="Gene3D" id="3.40.50.850">
    <property type="entry name" value="Isochorismatase-like"/>
    <property type="match status" value="1"/>
</dbReference>
<evidence type="ECO:0000256" key="1">
    <source>
        <dbReference type="ARBA" id="ARBA00022801"/>
    </source>
</evidence>
<keyword evidence="4" id="KW-1185">Reference proteome</keyword>
<evidence type="ECO:0000313" key="4">
    <source>
        <dbReference type="Proteomes" id="UP000003704"/>
    </source>
</evidence>
<keyword evidence="1 3" id="KW-0378">Hydrolase</keyword>
<dbReference type="InterPro" id="IPR050272">
    <property type="entry name" value="Isochorismatase-like_hydrls"/>
</dbReference>
<name>I7Z7S1_9GAMM</name>
<dbReference type="InterPro" id="IPR000868">
    <property type="entry name" value="Isochorismatase-like_dom"/>
</dbReference>
<dbReference type="CDD" id="cd00431">
    <property type="entry name" value="cysteine_hydrolases"/>
    <property type="match status" value="1"/>
</dbReference>
<organism evidence="3 4">
    <name type="scientific">Hydrocarboniphaga effusa AP103</name>
    <dbReference type="NCBI Taxonomy" id="1172194"/>
    <lineage>
        <taxon>Bacteria</taxon>
        <taxon>Pseudomonadati</taxon>
        <taxon>Pseudomonadota</taxon>
        <taxon>Gammaproteobacteria</taxon>
        <taxon>Nevskiales</taxon>
        <taxon>Nevskiaceae</taxon>
        <taxon>Hydrocarboniphaga</taxon>
    </lineage>
</organism>
<feature type="domain" description="Isochorismatase-like" evidence="2">
    <location>
        <begin position="8"/>
        <end position="184"/>
    </location>
</feature>
<protein>
    <submittedName>
        <fullName evidence="3">Isochorismatase hydrolase</fullName>
    </submittedName>
</protein>
<dbReference type="PANTHER" id="PTHR43540">
    <property type="entry name" value="PEROXYUREIDOACRYLATE/UREIDOACRYLATE AMIDOHYDROLASE-RELATED"/>
    <property type="match status" value="1"/>
</dbReference>
<dbReference type="PANTHER" id="PTHR43540:SF6">
    <property type="entry name" value="ISOCHORISMATASE-LIKE DOMAIN-CONTAINING PROTEIN"/>
    <property type="match status" value="1"/>
</dbReference>
<dbReference type="AlphaFoldDB" id="I7Z7S1"/>
<dbReference type="InterPro" id="IPR036380">
    <property type="entry name" value="Isochorismatase-like_sf"/>
</dbReference>
<dbReference type="STRING" id="1172194.WQQ_40970"/>
<comment type="caution">
    <text evidence="3">The sequence shown here is derived from an EMBL/GenBank/DDBJ whole genome shotgun (WGS) entry which is preliminary data.</text>
</comment>
<proteinExistence type="predicted"/>
<accession>I7Z7S1</accession>
<evidence type="ECO:0000313" key="3">
    <source>
        <dbReference type="EMBL" id="EIT67662.1"/>
    </source>
</evidence>
<dbReference type="Proteomes" id="UP000003704">
    <property type="component" value="Unassembled WGS sequence"/>
</dbReference>
<sequence>MDVITDAVHLCVDMQRLFDRDGPWETPWMSRVLPIVRRLAEAHPEKTVFTRFVPPETPRQARGRWRDFYEHWRDVTLERLDPKLIDLVDPLAALVPPATVIDKPAYSPFERSRLQAVLQERGATTLIISGAETDVCVLAAVLDAVDLGYRVVIARDALCSANDATHDALLTLYEQRYSHQIDLASSAEILELWR</sequence>
<dbReference type="EMBL" id="AKGD01000004">
    <property type="protein sequence ID" value="EIT67662.1"/>
    <property type="molecule type" value="Genomic_DNA"/>
</dbReference>
<dbReference type="OrthoDB" id="9791276at2"/>
<evidence type="ECO:0000259" key="2">
    <source>
        <dbReference type="Pfam" id="PF00857"/>
    </source>
</evidence>
<dbReference type="Pfam" id="PF00857">
    <property type="entry name" value="Isochorismatase"/>
    <property type="match status" value="1"/>
</dbReference>
<dbReference type="SUPFAM" id="SSF52499">
    <property type="entry name" value="Isochorismatase-like hydrolases"/>
    <property type="match status" value="1"/>
</dbReference>
<dbReference type="PATRIC" id="fig|1172194.4.peg.3981"/>
<reference evidence="3 4" key="1">
    <citation type="journal article" date="2012" name="J. Bacteriol.">
        <title>Genome Sequence of n-Alkane-Degrading Hydrocarboniphaga effusa Strain AP103T (ATCC BAA-332T).</title>
        <authorList>
            <person name="Chang H.K."/>
            <person name="Zylstra G.J."/>
            <person name="Chae J.C."/>
        </authorList>
    </citation>
    <scope>NUCLEOTIDE SEQUENCE [LARGE SCALE GENOMIC DNA]</scope>
    <source>
        <strain evidence="3 4">AP103</strain>
    </source>
</reference>